<dbReference type="PANTHER" id="PTHR43851:SF3">
    <property type="entry name" value="COENZYME Q8"/>
    <property type="match status" value="1"/>
</dbReference>
<keyword evidence="3" id="KW-0808">Transferase</keyword>
<keyword evidence="4" id="KW-0547">Nucleotide-binding</keyword>
<evidence type="ECO:0000313" key="8">
    <source>
        <dbReference type="Proteomes" id="UP000009022"/>
    </source>
</evidence>
<dbReference type="InParanoid" id="B3S0X1"/>
<dbReference type="InterPro" id="IPR004147">
    <property type="entry name" value="ABC1_dom"/>
</dbReference>
<protein>
    <recommendedName>
        <fullName evidence="6">ABC1 atypical kinase-like domain-containing protein</fullName>
    </recommendedName>
</protein>
<dbReference type="AlphaFoldDB" id="B3S0X1"/>
<dbReference type="InterPro" id="IPR034646">
    <property type="entry name" value="ADCK3_dom"/>
</dbReference>
<evidence type="ECO:0000256" key="2">
    <source>
        <dbReference type="ARBA" id="ARBA00009670"/>
    </source>
</evidence>
<comment type="similarity">
    <text evidence="2">Belongs to the protein kinase superfamily. ADCK protein kinase family.</text>
</comment>
<dbReference type="KEGG" id="tad:TRIADDRAFT_26675"/>
<dbReference type="InterPro" id="IPR011009">
    <property type="entry name" value="Kinase-like_dom_sf"/>
</dbReference>
<dbReference type="SUPFAM" id="SSF56112">
    <property type="entry name" value="Protein kinase-like (PK-like)"/>
    <property type="match status" value="1"/>
</dbReference>
<name>B3S0X1_TRIAD</name>
<evidence type="ECO:0000256" key="3">
    <source>
        <dbReference type="ARBA" id="ARBA00022679"/>
    </source>
</evidence>
<dbReference type="OMA" id="FRHANLF"/>
<dbReference type="OrthoDB" id="201153at2759"/>
<evidence type="ECO:0000256" key="4">
    <source>
        <dbReference type="ARBA" id="ARBA00022741"/>
    </source>
</evidence>
<reference evidence="7 8" key="1">
    <citation type="journal article" date="2008" name="Nature">
        <title>The Trichoplax genome and the nature of placozoans.</title>
        <authorList>
            <person name="Srivastava M."/>
            <person name="Begovic E."/>
            <person name="Chapman J."/>
            <person name="Putnam N.H."/>
            <person name="Hellsten U."/>
            <person name="Kawashima T."/>
            <person name="Kuo A."/>
            <person name="Mitros T."/>
            <person name="Salamov A."/>
            <person name="Carpenter M.L."/>
            <person name="Signorovitch A.Y."/>
            <person name="Moreno M.A."/>
            <person name="Kamm K."/>
            <person name="Grimwood J."/>
            <person name="Schmutz J."/>
            <person name="Shapiro H."/>
            <person name="Grigoriev I.V."/>
            <person name="Buss L.W."/>
            <person name="Schierwater B."/>
            <person name="Dellaporta S.L."/>
            <person name="Rokhsar D.S."/>
        </authorList>
    </citation>
    <scope>NUCLEOTIDE SEQUENCE [LARGE SCALE GENOMIC DNA]</scope>
    <source>
        <strain evidence="7 8">Grell-BS-1999</strain>
    </source>
</reference>
<dbReference type="InterPro" id="IPR051409">
    <property type="entry name" value="Atypical_kinase_ADCK"/>
</dbReference>
<evidence type="ECO:0000256" key="5">
    <source>
        <dbReference type="ARBA" id="ARBA00022840"/>
    </source>
</evidence>
<keyword evidence="5" id="KW-0067">ATP-binding</keyword>
<gene>
    <name evidence="7" type="ORF">TRIADDRAFT_26675</name>
</gene>
<dbReference type="GeneID" id="6754817"/>
<dbReference type="PhylomeDB" id="B3S0X1"/>
<accession>B3S0X1</accession>
<organism evidence="7 8">
    <name type="scientific">Trichoplax adhaerens</name>
    <name type="common">Trichoplax reptans</name>
    <dbReference type="NCBI Taxonomy" id="10228"/>
    <lineage>
        <taxon>Eukaryota</taxon>
        <taxon>Metazoa</taxon>
        <taxon>Placozoa</taxon>
        <taxon>Uniplacotomia</taxon>
        <taxon>Trichoplacea</taxon>
        <taxon>Trichoplacidae</taxon>
        <taxon>Trichoplax</taxon>
    </lineage>
</organism>
<dbReference type="HOGENOM" id="CLU_006533_9_0_1"/>
<dbReference type="CDD" id="cd13970">
    <property type="entry name" value="ABC1_ADCK3"/>
    <property type="match status" value="1"/>
</dbReference>
<dbReference type="Pfam" id="PF03109">
    <property type="entry name" value="ABC1"/>
    <property type="match status" value="1"/>
</dbReference>
<dbReference type="FunCoup" id="B3S0X1">
    <property type="interactions" value="980"/>
</dbReference>
<dbReference type="RefSeq" id="XP_002113604.1">
    <property type="nucleotide sequence ID" value="XM_002113568.1"/>
</dbReference>
<evidence type="ECO:0000259" key="6">
    <source>
        <dbReference type="Pfam" id="PF03109"/>
    </source>
</evidence>
<dbReference type="EMBL" id="DS985246">
    <property type="protein sequence ID" value="EDV24078.1"/>
    <property type="molecule type" value="Genomic_DNA"/>
</dbReference>
<dbReference type="Proteomes" id="UP000009022">
    <property type="component" value="Unassembled WGS sequence"/>
</dbReference>
<dbReference type="PANTHER" id="PTHR43851">
    <property type="match status" value="1"/>
</dbReference>
<dbReference type="eggNOG" id="KOG1234">
    <property type="taxonomic scope" value="Eukaryota"/>
</dbReference>
<sequence>QLSESAKEKAVPSTKIGRLWKYSGLAASLGIGAITEATKKALGVKRTQSDANGLGGSVFLSEANVEKIINTLCNLRGAALKLGQMLSIQDNSLISPELQRIFERVRQSADFMPRYQMEAVLREELGNDWKSNLAEFNPKPVAAASIGQVHRAVLKDGRVVAIKIQYPGVANSINSDLDTLMTILNMWKLLPEGMYAENAVTVAKRELAWEVDYEREAECQQKMKKLLKDDERFYIPEIIPELTAKRVLTCEFIRGMPLDKTFDLDQETRNRISLNILDLCLREVFELRYMQTDPNWSNFFYDPLSGKVILLDFGATRGYDKAFVDEYFKIINAASKKDRKTIEQASKKLGFLTGYESKVMTEAHIEAVVALGEPFSFSEPYNFRDQTLTYKIRSLVPIMLQHRLTPPPEESYSLHRKMSGVFLLCTKLGAIVPCKPIFDRTFTTYKFG</sequence>
<proteinExistence type="inferred from homology"/>
<evidence type="ECO:0000256" key="1">
    <source>
        <dbReference type="ARBA" id="ARBA00004749"/>
    </source>
</evidence>
<comment type="pathway">
    <text evidence="1">Cofactor biosynthesis; ubiquinone biosynthesis.</text>
</comment>
<feature type="domain" description="ABC1 atypical kinase-like" evidence="6">
    <location>
        <begin position="105"/>
        <end position="345"/>
    </location>
</feature>
<keyword evidence="8" id="KW-1185">Reference proteome</keyword>
<dbReference type="GO" id="GO:0005524">
    <property type="term" value="F:ATP binding"/>
    <property type="evidence" value="ECO:0007669"/>
    <property type="project" value="UniProtKB-KW"/>
</dbReference>
<evidence type="ECO:0000313" key="7">
    <source>
        <dbReference type="EMBL" id="EDV24078.1"/>
    </source>
</evidence>
<dbReference type="CTD" id="6754817"/>
<feature type="non-terminal residue" evidence="7">
    <location>
        <position position="1"/>
    </location>
</feature>
<dbReference type="GO" id="GO:0006744">
    <property type="term" value="P:ubiquinone biosynthetic process"/>
    <property type="evidence" value="ECO:0000318"/>
    <property type="project" value="GO_Central"/>
</dbReference>
<dbReference type="GO" id="GO:0016740">
    <property type="term" value="F:transferase activity"/>
    <property type="evidence" value="ECO:0007669"/>
    <property type="project" value="UniProtKB-KW"/>
</dbReference>
<dbReference type="STRING" id="10228.B3S0X1"/>